<gene>
    <name evidence="1" type="ORF">DNFV4_01344</name>
</gene>
<dbReference type="RefSeq" id="WP_289267881.1">
    <property type="nucleotide sequence ID" value="NZ_OX365700.1"/>
</dbReference>
<dbReference type="KEGG" id="nti:DNFV4_01344"/>
<evidence type="ECO:0000313" key="1">
    <source>
        <dbReference type="EMBL" id="CAI4030912.1"/>
    </source>
</evidence>
<name>A0AA86MXP1_9BACT</name>
<dbReference type="Proteomes" id="UP001179121">
    <property type="component" value="Chromosome"/>
</dbReference>
<accession>A0AA86MXP1</accession>
<proteinExistence type="predicted"/>
<protein>
    <submittedName>
        <fullName evidence="1">Uncharacterized protein</fullName>
    </submittedName>
</protein>
<reference evidence="1" key="1">
    <citation type="submission" date="2022-10" db="EMBL/GenBank/DDBJ databases">
        <authorList>
            <person name="Koch H."/>
        </authorList>
    </citation>
    <scope>NUCLEOTIDE SEQUENCE</scope>
    <source>
        <strain evidence="1">DNF</strain>
    </source>
</reference>
<dbReference type="AlphaFoldDB" id="A0AA86MXP1"/>
<dbReference type="EMBL" id="OX365700">
    <property type="protein sequence ID" value="CAI4030912.1"/>
    <property type="molecule type" value="Genomic_DNA"/>
</dbReference>
<organism evidence="1 2">
    <name type="scientific">Nitrospira tepida</name>
    <dbReference type="NCBI Taxonomy" id="2973512"/>
    <lineage>
        <taxon>Bacteria</taxon>
        <taxon>Pseudomonadati</taxon>
        <taxon>Nitrospirota</taxon>
        <taxon>Nitrospiria</taxon>
        <taxon>Nitrospirales</taxon>
        <taxon>Nitrospiraceae</taxon>
        <taxon>Nitrospira</taxon>
    </lineage>
</organism>
<sequence>MMSERCVIQDCSGKPYAPAGTGAICRPHFVDFLTWRRRRGLQMFLKYAGMTMQERDAIVEEWRKTVKVEEAPVAPATKT</sequence>
<evidence type="ECO:0000313" key="2">
    <source>
        <dbReference type="Proteomes" id="UP001179121"/>
    </source>
</evidence>
<keyword evidence="2" id="KW-1185">Reference proteome</keyword>